<dbReference type="Proteomes" id="UP000324585">
    <property type="component" value="Unassembled WGS sequence"/>
</dbReference>
<evidence type="ECO:0000313" key="3">
    <source>
        <dbReference type="EMBL" id="KAA8495449.1"/>
    </source>
</evidence>
<dbReference type="OrthoDB" id="424794at2759"/>
<evidence type="ECO:0000256" key="1">
    <source>
        <dbReference type="ARBA" id="ARBA00010876"/>
    </source>
</evidence>
<dbReference type="Pfam" id="PF00849">
    <property type="entry name" value="PseudoU_synth_2"/>
    <property type="match status" value="1"/>
</dbReference>
<dbReference type="OMA" id="RVQGKFP"/>
<dbReference type="SUPFAM" id="SSF55120">
    <property type="entry name" value="Pseudouridine synthase"/>
    <property type="match status" value="1"/>
</dbReference>
<feature type="domain" description="Pseudouridine synthase RsuA/RluA-like" evidence="2">
    <location>
        <begin position="178"/>
        <end position="340"/>
    </location>
</feature>
<gene>
    <name evidence="3" type="ORF">FVE85_1604</name>
</gene>
<dbReference type="InterPro" id="IPR050188">
    <property type="entry name" value="RluA_PseudoU_synthase"/>
</dbReference>
<dbReference type="PANTHER" id="PTHR21600">
    <property type="entry name" value="MITOCHONDRIAL RNA PSEUDOURIDINE SYNTHASE"/>
    <property type="match status" value="1"/>
</dbReference>
<sequence>MCAAFAQLLVDYGGKPDLRTRRVAKLRCASVDSTSPVPKYVQRGGCLYVVPYEIFRVLNVKERWSTEPIAQVLARELVGTSLEEWNTFFASGLIREWRGRDEEGAVRRDRHTSLSSFQLMPAVSPRAVLTQGTRLIHRYHAHERPVRFPTQVSTSDQRHQACGGIVSLLGINERAGVAAVTKLANVPVTPCGLYNYNSVLALLRVFVPELGSYNSPHPVHRLDGPVTGVCLFALSEKAASQLTEKFRARRIRKMYLAETAGFFDHEETVCDAPLSVQTQVDFISGRRHRIGVVDFQNGSHASTHIRRLLRYKTDHGEARSLLLVEPRTGRTHQIRCHLAHLGFPIVKDTRFEYKSARGPLPGVLPSATFEEETMSRETMHLELATGSALLCPHCPRLGVKDRSFANDASAIHLHAHRYWDIDGSLDFTAELPSWMSGFEESLEGRHL</sequence>
<dbReference type="GO" id="GO:0003723">
    <property type="term" value="F:RNA binding"/>
    <property type="evidence" value="ECO:0007669"/>
    <property type="project" value="InterPro"/>
</dbReference>
<dbReference type="InterPro" id="IPR006145">
    <property type="entry name" value="PsdUridine_synth_RsuA/RluA"/>
</dbReference>
<reference evidence="4" key="1">
    <citation type="journal article" date="2019" name="Nat. Commun.">
        <title>Expansion of phycobilisome linker gene families in mesophilic red algae.</title>
        <authorList>
            <person name="Lee J."/>
            <person name="Kim D."/>
            <person name="Bhattacharya D."/>
            <person name="Yoon H.S."/>
        </authorList>
    </citation>
    <scope>NUCLEOTIDE SEQUENCE [LARGE SCALE GENOMIC DNA]</scope>
    <source>
        <strain evidence="4">CCMP 1328</strain>
    </source>
</reference>
<name>A0A5J4YVB6_PORPP</name>
<dbReference type="EMBL" id="VRMN01000003">
    <property type="protein sequence ID" value="KAA8495449.1"/>
    <property type="molecule type" value="Genomic_DNA"/>
</dbReference>
<proteinExistence type="inferred from homology"/>
<keyword evidence="4" id="KW-1185">Reference proteome</keyword>
<dbReference type="PANTHER" id="PTHR21600:SF87">
    <property type="entry name" value="RNA PSEUDOURIDYLATE SYNTHASE DOMAIN-CONTAINING PROTEIN 1"/>
    <property type="match status" value="1"/>
</dbReference>
<dbReference type="GO" id="GO:0009982">
    <property type="term" value="F:pseudouridine synthase activity"/>
    <property type="evidence" value="ECO:0007669"/>
    <property type="project" value="InterPro"/>
</dbReference>
<evidence type="ECO:0000313" key="4">
    <source>
        <dbReference type="Proteomes" id="UP000324585"/>
    </source>
</evidence>
<comment type="caution">
    <text evidence="3">The sequence shown here is derived from an EMBL/GenBank/DDBJ whole genome shotgun (WGS) entry which is preliminary data.</text>
</comment>
<dbReference type="InterPro" id="IPR020103">
    <property type="entry name" value="PsdUridine_synth_cat_dom_sf"/>
</dbReference>
<comment type="similarity">
    <text evidence="1">Belongs to the pseudouridine synthase RluA family.</text>
</comment>
<dbReference type="AlphaFoldDB" id="A0A5J4YVB6"/>
<protein>
    <submittedName>
        <fullName evidence="3">RNA pseudouridine synthase 7</fullName>
    </submittedName>
</protein>
<dbReference type="Gene3D" id="3.30.2350.10">
    <property type="entry name" value="Pseudouridine synthase"/>
    <property type="match status" value="1"/>
</dbReference>
<accession>A0A5J4YVB6</accession>
<dbReference type="GO" id="GO:0000455">
    <property type="term" value="P:enzyme-directed rRNA pseudouridine synthesis"/>
    <property type="evidence" value="ECO:0007669"/>
    <property type="project" value="TreeGrafter"/>
</dbReference>
<evidence type="ECO:0000259" key="2">
    <source>
        <dbReference type="Pfam" id="PF00849"/>
    </source>
</evidence>
<organism evidence="3 4">
    <name type="scientific">Porphyridium purpureum</name>
    <name type="common">Red alga</name>
    <name type="synonym">Porphyridium cruentum</name>
    <dbReference type="NCBI Taxonomy" id="35688"/>
    <lineage>
        <taxon>Eukaryota</taxon>
        <taxon>Rhodophyta</taxon>
        <taxon>Bangiophyceae</taxon>
        <taxon>Porphyridiales</taxon>
        <taxon>Porphyridiaceae</taxon>
        <taxon>Porphyridium</taxon>
    </lineage>
</organism>